<dbReference type="RefSeq" id="WP_258422651.1">
    <property type="nucleotide sequence ID" value="NZ_JANSUY010000003.1"/>
</dbReference>
<feature type="transmembrane region" description="Helical" evidence="5">
    <location>
        <begin position="333"/>
        <end position="352"/>
    </location>
</feature>
<feature type="transmembrane region" description="Helical" evidence="5">
    <location>
        <begin position="114"/>
        <end position="131"/>
    </location>
</feature>
<accession>A0A9X2P2Z2</accession>
<dbReference type="AlphaFoldDB" id="A0A9X2P2Z2"/>
<keyword evidence="3 5" id="KW-1133">Transmembrane helix</keyword>
<reference evidence="7" key="1">
    <citation type="submission" date="2022-08" db="EMBL/GenBank/DDBJ databases">
        <authorList>
            <person name="Zhang D."/>
        </authorList>
    </citation>
    <scope>NUCLEOTIDE SEQUENCE</scope>
    <source>
        <strain evidence="7">XJ19-11</strain>
    </source>
</reference>
<dbReference type="GO" id="GO:0016020">
    <property type="term" value="C:membrane"/>
    <property type="evidence" value="ECO:0007669"/>
    <property type="project" value="UniProtKB-SubCell"/>
</dbReference>
<keyword evidence="8" id="KW-1185">Reference proteome</keyword>
<feature type="transmembrane region" description="Helical" evidence="5">
    <location>
        <begin position="59"/>
        <end position="77"/>
    </location>
</feature>
<comment type="subcellular location">
    <subcellularLocation>
        <location evidence="1">Membrane</location>
        <topology evidence="1">Multi-pass membrane protein</topology>
    </subcellularLocation>
</comment>
<evidence type="ECO:0000256" key="1">
    <source>
        <dbReference type="ARBA" id="ARBA00004141"/>
    </source>
</evidence>
<protein>
    <recommendedName>
        <fullName evidence="6">O-antigen ligase-related domain-containing protein</fullName>
    </recommendedName>
</protein>
<name>A0A9X2P2Z2_9BACT</name>
<keyword evidence="2 5" id="KW-0812">Transmembrane</keyword>
<feature type="transmembrane region" description="Helical" evidence="5">
    <location>
        <begin position="243"/>
        <end position="264"/>
    </location>
</feature>
<feature type="transmembrane region" description="Helical" evidence="5">
    <location>
        <begin position="208"/>
        <end position="237"/>
    </location>
</feature>
<feature type="transmembrane region" description="Helical" evidence="5">
    <location>
        <begin position="183"/>
        <end position="201"/>
    </location>
</feature>
<organism evidence="7 8">
    <name type="scientific">Aquiflexum gelatinilyticum</name>
    <dbReference type="NCBI Taxonomy" id="2961943"/>
    <lineage>
        <taxon>Bacteria</taxon>
        <taxon>Pseudomonadati</taxon>
        <taxon>Bacteroidota</taxon>
        <taxon>Cytophagia</taxon>
        <taxon>Cytophagales</taxon>
        <taxon>Cyclobacteriaceae</taxon>
        <taxon>Aquiflexum</taxon>
    </lineage>
</organism>
<dbReference type="Proteomes" id="UP001142175">
    <property type="component" value="Unassembled WGS sequence"/>
</dbReference>
<evidence type="ECO:0000313" key="7">
    <source>
        <dbReference type="EMBL" id="MCR9014771.1"/>
    </source>
</evidence>
<feature type="transmembrane region" description="Helical" evidence="5">
    <location>
        <begin position="30"/>
        <end position="50"/>
    </location>
</feature>
<dbReference type="Pfam" id="PF04932">
    <property type="entry name" value="Wzy_C"/>
    <property type="match status" value="1"/>
</dbReference>
<evidence type="ECO:0000256" key="2">
    <source>
        <dbReference type="ARBA" id="ARBA00022692"/>
    </source>
</evidence>
<sequence>MKSNFWNNKVYIENFILVCLIVFKSTQASVLAIAPETTIIVLIYSGWIFYKRRIKIDQFILVLVGLYFALNLFYYISFGSNNFFLSFYILLKMLYAYITIKIVRESFFAIYEKLIYFLVLVSLPLFLFQLINYELLFKIVGVLQNNISILEYRNDRLANIFIFTLESNGSLTRNSGFAWEPKGFSNFLLIAILINLVSNRFSINKRLIVFYLAIVTTLSTTGFLVAFVIFPIFFVLNTKSKKIVFYFLFFSALAIYVLSLEIGYEKIKREIDGRDRYIELLEDTREFETRSLGRFPSFILDFNDFLKRPVFGYGFNREERTQSEYTKLVRVNGVSDILAVYGIVGFSIIFYFTYKSFSSYLKIYNSRGSYLILSMVGVIYFASALTSHPFWMIFYFLFSINLRSYNLKCLYELIIHEKSLNSIKLEFKERPETV</sequence>
<evidence type="ECO:0000256" key="5">
    <source>
        <dbReference type="SAM" id="Phobius"/>
    </source>
</evidence>
<evidence type="ECO:0000256" key="4">
    <source>
        <dbReference type="ARBA" id="ARBA00023136"/>
    </source>
</evidence>
<dbReference type="EMBL" id="JANSUY010000003">
    <property type="protein sequence ID" value="MCR9014771.1"/>
    <property type="molecule type" value="Genomic_DNA"/>
</dbReference>
<keyword evidence="4 5" id="KW-0472">Membrane</keyword>
<evidence type="ECO:0000313" key="8">
    <source>
        <dbReference type="Proteomes" id="UP001142175"/>
    </source>
</evidence>
<feature type="domain" description="O-antigen ligase-related" evidence="6">
    <location>
        <begin position="208"/>
        <end position="349"/>
    </location>
</feature>
<gene>
    <name evidence="7" type="ORF">NU887_06955</name>
</gene>
<comment type="caution">
    <text evidence="7">The sequence shown here is derived from an EMBL/GenBank/DDBJ whole genome shotgun (WGS) entry which is preliminary data.</text>
</comment>
<proteinExistence type="predicted"/>
<feature type="transmembrane region" description="Helical" evidence="5">
    <location>
        <begin position="372"/>
        <end position="398"/>
    </location>
</feature>
<dbReference type="InterPro" id="IPR007016">
    <property type="entry name" value="O-antigen_ligase-rel_domated"/>
</dbReference>
<evidence type="ECO:0000259" key="6">
    <source>
        <dbReference type="Pfam" id="PF04932"/>
    </source>
</evidence>
<feature type="transmembrane region" description="Helical" evidence="5">
    <location>
        <begin position="83"/>
        <end position="102"/>
    </location>
</feature>
<evidence type="ECO:0000256" key="3">
    <source>
        <dbReference type="ARBA" id="ARBA00022989"/>
    </source>
</evidence>